<comment type="similarity">
    <text evidence="5">Belongs to the bacterial ribosomal protein bL25 family. CTC subfamily.</text>
</comment>
<dbReference type="PANTHER" id="PTHR33284">
    <property type="entry name" value="RIBOSOMAL PROTEIN L25/GLN-TRNA SYNTHETASE, ANTI-CODON-BINDING DOMAIN-CONTAINING PROTEIN"/>
    <property type="match status" value="1"/>
</dbReference>
<dbReference type="OrthoDB" id="9790002at2"/>
<evidence type="ECO:0000259" key="7">
    <source>
        <dbReference type="Pfam" id="PF01386"/>
    </source>
</evidence>
<dbReference type="STRING" id="1265861.BCAMP_11205"/>
<feature type="region of interest" description="Disordered" evidence="6">
    <location>
        <begin position="180"/>
        <end position="206"/>
    </location>
</feature>
<keyword evidence="3 5" id="KW-0689">Ribosomal protein</keyword>
<dbReference type="AlphaFoldDB" id="W7CSS0"/>
<dbReference type="CDD" id="cd00495">
    <property type="entry name" value="Ribosomal_L25_TL5_CTC"/>
    <property type="match status" value="1"/>
</dbReference>
<dbReference type="Gene3D" id="2.40.240.10">
    <property type="entry name" value="Ribosomal Protein L25, Chain P"/>
    <property type="match status" value="1"/>
</dbReference>
<dbReference type="PATRIC" id="fig|1265861.3.peg.2206"/>
<feature type="compositionally biased region" description="Basic and acidic residues" evidence="6">
    <location>
        <begin position="196"/>
        <end position="206"/>
    </location>
</feature>
<dbReference type="GO" id="GO:0003735">
    <property type="term" value="F:structural constituent of ribosome"/>
    <property type="evidence" value="ECO:0007669"/>
    <property type="project" value="InterPro"/>
</dbReference>
<dbReference type="InterPro" id="IPR020930">
    <property type="entry name" value="Ribosomal_uL5_bac-type"/>
</dbReference>
<dbReference type="InterPro" id="IPR037121">
    <property type="entry name" value="Ribosomal_bL25_C"/>
</dbReference>
<accession>W7CSS0</accession>
<comment type="function">
    <text evidence="5">This is one of the proteins that binds to the 5S RNA in the ribosome where it forms part of the central protuberance.</text>
</comment>
<dbReference type="PANTHER" id="PTHR33284:SF1">
    <property type="entry name" value="RIBOSOMAL PROTEIN L25_GLN-TRNA SYNTHETASE, ANTI-CODON-BINDING DOMAIN-CONTAINING PROTEIN"/>
    <property type="match status" value="1"/>
</dbReference>
<comment type="caution">
    <text evidence="9">The sequence shown here is derived from an EMBL/GenBank/DDBJ whole genome shotgun (WGS) entry which is preliminary data.</text>
</comment>
<dbReference type="InterPro" id="IPR011035">
    <property type="entry name" value="Ribosomal_bL25/Gln-tRNA_synth"/>
</dbReference>
<dbReference type="GO" id="GO:0006412">
    <property type="term" value="P:translation"/>
    <property type="evidence" value="ECO:0007669"/>
    <property type="project" value="UniProtKB-UniRule"/>
</dbReference>
<dbReference type="GO" id="GO:0008097">
    <property type="term" value="F:5S rRNA binding"/>
    <property type="evidence" value="ECO:0007669"/>
    <property type="project" value="InterPro"/>
</dbReference>
<reference evidence="9 10" key="1">
    <citation type="submission" date="2012-12" db="EMBL/GenBank/DDBJ databases">
        <title>Novel taxa of Listeriaceae from agricultural environments in the United States.</title>
        <authorList>
            <person name="den Bakker H.C."/>
            <person name="Allred A."/>
            <person name="Warchocki S."/>
            <person name="Wright E.M."/>
            <person name="Burrell A."/>
            <person name="Nightingale K.K."/>
            <person name="Kephart D."/>
            <person name="Wiedmann M."/>
        </authorList>
    </citation>
    <scope>NUCLEOTIDE SEQUENCE [LARGE SCALE GENOMIC DNA]</scope>
    <source>
        <strain evidence="9 10">FSL F6-1037</strain>
    </source>
</reference>
<dbReference type="RefSeq" id="WP_035315466.1">
    <property type="nucleotide sequence ID" value="NZ_AODH01000049.1"/>
</dbReference>
<dbReference type="InterPro" id="IPR020056">
    <property type="entry name" value="Rbsml_bL25/Gln-tRNA_synth_N"/>
</dbReference>
<keyword evidence="4 5" id="KW-0687">Ribonucleoprotein</keyword>
<sequence length="206" mass="22631">MTIELKTKPRSLEKHSDVRRDREAGNIPAVVYGYGIKNTNVNVDEVELIKTLRENGRNAVLTITLDNKKTNVVFHDYQKHPLYGNLVHIDLLAVNMKEELETAVSIRLVGEPKAKAGVLEQVLYEVIISATPANVPETLELDVSKLEIGDTLTVADLTAGKEYTILADGEDAVVNLQAPQELEEPTAGTVDVPEPEAIHGTDEEKV</sequence>
<comment type="subunit">
    <text evidence="5">Part of the 50S ribosomal subunit; part of the 5S rRNA/L5/L18/L25 subcomplex. Contacts the 5S rRNA. Binds to the 5S rRNA independently of L5 and L18.</text>
</comment>
<keyword evidence="2 5" id="KW-0694">RNA-binding</keyword>
<dbReference type="NCBIfam" id="NF004133">
    <property type="entry name" value="PRK05618.2-4"/>
    <property type="match status" value="1"/>
</dbReference>
<protein>
    <recommendedName>
        <fullName evidence="5">Large ribosomal subunit protein bL25</fullName>
    </recommendedName>
    <alternativeName>
        <fullName evidence="5">General stress protein CTC</fullName>
    </alternativeName>
</protein>
<keyword evidence="10" id="KW-1185">Reference proteome</keyword>
<organism evidence="9 10">
    <name type="scientific">Brochothrix campestris FSL F6-1037</name>
    <dbReference type="NCBI Taxonomy" id="1265861"/>
    <lineage>
        <taxon>Bacteria</taxon>
        <taxon>Bacillati</taxon>
        <taxon>Bacillota</taxon>
        <taxon>Bacilli</taxon>
        <taxon>Bacillales</taxon>
        <taxon>Listeriaceae</taxon>
        <taxon>Brochothrix</taxon>
    </lineage>
</organism>
<feature type="domain" description="Large ribosomal subunit protein bL25 L25" evidence="7">
    <location>
        <begin position="5"/>
        <end position="91"/>
    </location>
</feature>
<dbReference type="InterPro" id="IPR029751">
    <property type="entry name" value="Ribosomal_L25_dom"/>
</dbReference>
<proteinExistence type="inferred from homology"/>
<dbReference type="SUPFAM" id="SSF50715">
    <property type="entry name" value="Ribosomal protein L25-like"/>
    <property type="match status" value="1"/>
</dbReference>
<dbReference type="Proteomes" id="UP000019243">
    <property type="component" value="Unassembled WGS sequence"/>
</dbReference>
<evidence type="ECO:0000256" key="6">
    <source>
        <dbReference type="SAM" id="MobiDB-lite"/>
    </source>
</evidence>
<dbReference type="EMBL" id="AODH01000049">
    <property type="protein sequence ID" value="EUJ36063.1"/>
    <property type="molecule type" value="Genomic_DNA"/>
</dbReference>
<dbReference type="InterPro" id="IPR001021">
    <property type="entry name" value="Ribosomal_bL25_long"/>
</dbReference>
<evidence type="ECO:0000256" key="2">
    <source>
        <dbReference type="ARBA" id="ARBA00022884"/>
    </source>
</evidence>
<dbReference type="HAMAP" id="MF_01334">
    <property type="entry name" value="Ribosomal_bL25_CTC"/>
    <property type="match status" value="1"/>
</dbReference>
<evidence type="ECO:0000313" key="9">
    <source>
        <dbReference type="EMBL" id="EUJ36063.1"/>
    </source>
</evidence>
<evidence type="ECO:0000259" key="8">
    <source>
        <dbReference type="Pfam" id="PF14693"/>
    </source>
</evidence>
<evidence type="ECO:0000256" key="1">
    <source>
        <dbReference type="ARBA" id="ARBA00022730"/>
    </source>
</evidence>
<dbReference type="NCBIfam" id="TIGR00731">
    <property type="entry name" value="bL25_bact_ctc"/>
    <property type="match status" value="1"/>
</dbReference>
<gene>
    <name evidence="5" type="primary">rplY</name>
    <name evidence="5" type="synonym">ctc</name>
    <name evidence="9" type="ORF">BCAMP_11205</name>
</gene>
<name>W7CSS0_9LIST</name>
<dbReference type="Gene3D" id="2.170.120.20">
    <property type="entry name" value="Ribosomal protein L25, beta domain"/>
    <property type="match status" value="1"/>
</dbReference>
<dbReference type="Pfam" id="PF14693">
    <property type="entry name" value="Ribosomal_TL5_C"/>
    <property type="match status" value="1"/>
</dbReference>
<evidence type="ECO:0000256" key="5">
    <source>
        <dbReference type="HAMAP-Rule" id="MF_01334"/>
    </source>
</evidence>
<dbReference type="GO" id="GO:0022625">
    <property type="term" value="C:cytosolic large ribosomal subunit"/>
    <property type="evidence" value="ECO:0007669"/>
    <property type="project" value="TreeGrafter"/>
</dbReference>
<evidence type="ECO:0000256" key="3">
    <source>
        <dbReference type="ARBA" id="ARBA00022980"/>
    </source>
</evidence>
<dbReference type="Pfam" id="PF01386">
    <property type="entry name" value="Ribosomal_L25p"/>
    <property type="match status" value="1"/>
</dbReference>
<evidence type="ECO:0000313" key="10">
    <source>
        <dbReference type="Proteomes" id="UP000019243"/>
    </source>
</evidence>
<evidence type="ECO:0000256" key="4">
    <source>
        <dbReference type="ARBA" id="ARBA00023274"/>
    </source>
</evidence>
<dbReference type="InterPro" id="IPR020057">
    <property type="entry name" value="Ribosomal_bL25_b-dom"/>
</dbReference>
<feature type="domain" description="Large ribosomal subunit protein bL25 beta" evidence="8">
    <location>
        <begin position="100"/>
        <end position="180"/>
    </location>
</feature>
<keyword evidence="1 5" id="KW-0699">rRNA-binding</keyword>